<dbReference type="GO" id="GO:0004867">
    <property type="term" value="F:serine-type endopeptidase inhibitor activity"/>
    <property type="evidence" value="ECO:0007669"/>
    <property type="project" value="UniProtKB-KW"/>
</dbReference>
<feature type="compositionally biased region" description="Low complexity" evidence="7">
    <location>
        <begin position="2592"/>
        <end position="2609"/>
    </location>
</feature>
<dbReference type="SMART" id="SM00131">
    <property type="entry name" value="KU"/>
    <property type="match status" value="10"/>
</dbReference>
<feature type="region of interest" description="Disordered" evidence="7">
    <location>
        <begin position="2124"/>
        <end position="2143"/>
    </location>
</feature>
<evidence type="ECO:0000256" key="3">
    <source>
        <dbReference type="ARBA" id="ARBA00022690"/>
    </source>
</evidence>
<feature type="compositionally biased region" description="Low complexity" evidence="7">
    <location>
        <begin position="2636"/>
        <end position="2652"/>
    </location>
</feature>
<feature type="region of interest" description="Disordered" evidence="7">
    <location>
        <begin position="1814"/>
        <end position="1844"/>
    </location>
</feature>
<feature type="compositionally biased region" description="Low complexity" evidence="7">
    <location>
        <begin position="2064"/>
        <end position="2115"/>
    </location>
</feature>
<feature type="domain" description="BPTI/Kunitz inhibitor" evidence="9">
    <location>
        <begin position="646"/>
        <end position="696"/>
    </location>
</feature>
<feature type="compositionally biased region" description="Low complexity" evidence="7">
    <location>
        <begin position="1533"/>
        <end position="1542"/>
    </location>
</feature>
<keyword evidence="12" id="KW-1185">Reference proteome</keyword>
<evidence type="ECO:0000313" key="12">
    <source>
        <dbReference type="Proteomes" id="UP001620645"/>
    </source>
</evidence>
<keyword evidence="2" id="KW-0964">Secreted</keyword>
<dbReference type="PROSITE" id="PS00280">
    <property type="entry name" value="BPTI_KUNITZ_1"/>
    <property type="match status" value="9"/>
</dbReference>
<feature type="compositionally biased region" description="Low complexity" evidence="7">
    <location>
        <begin position="2371"/>
        <end position="2462"/>
    </location>
</feature>
<dbReference type="InterPro" id="IPR050098">
    <property type="entry name" value="TFPI/VKTCI-like"/>
</dbReference>
<feature type="compositionally biased region" description="Basic and acidic residues" evidence="7">
    <location>
        <begin position="1129"/>
        <end position="1168"/>
    </location>
</feature>
<feature type="compositionally biased region" description="Basic and acidic residues" evidence="7">
    <location>
        <begin position="1031"/>
        <end position="1050"/>
    </location>
</feature>
<feature type="compositionally biased region" description="Basic and acidic residues" evidence="7">
    <location>
        <begin position="1058"/>
        <end position="1117"/>
    </location>
</feature>
<dbReference type="FunFam" id="4.10.410.10:FF:000011">
    <property type="entry name" value="Tissue factor pathway inhibitor"/>
    <property type="match status" value="1"/>
</dbReference>
<dbReference type="InterPro" id="IPR028150">
    <property type="entry name" value="Lustrin_cystein"/>
</dbReference>
<feature type="chain" id="PRO_5044781711" evidence="8">
    <location>
        <begin position="26"/>
        <end position="3877"/>
    </location>
</feature>
<dbReference type="PANTHER" id="PTHR10083">
    <property type="entry name" value="KUNITZ-TYPE PROTEASE INHIBITOR-RELATED"/>
    <property type="match status" value="1"/>
</dbReference>
<reference evidence="11 12" key="1">
    <citation type="submission" date="2024-10" db="EMBL/GenBank/DDBJ databases">
        <authorList>
            <person name="Kim D."/>
        </authorList>
    </citation>
    <scope>NUCLEOTIDE SEQUENCE [LARGE SCALE GENOMIC DNA]</scope>
    <source>
        <strain evidence="11">Taebaek</strain>
    </source>
</reference>
<feature type="region of interest" description="Disordered" evidence="7">
    <location>
        <begin position="3732"/>
        <end position="3755"/>
    </location>
</feature>
<dbReference type="PANTHER" id="PTHR10083:SF378">
    <property type="entry name" value="KUNITZ_BOVINE PANCREATIC TRYPSIN INHIBITOR DOMAIN PROTEIN"/>
    <property type="match status" value="1"/>
</dbReference>
<dbReference type="PROSITE" id="PS50279">
    <property type="entry name" value="BPTI_KUNITZ_2"/>
    <property type="match status" value="10"/>
</dbReference>
<evidence type="ECO:0000256" key="8">
    <source>
        <dbReference type="SAM" id="SignalP"/>
    </source>
</evidence>
<feature type="compositionally biased region" description="Low complexity" evidence="7">
    <location>
        <begin position="114"/>
        <end position="136"/>
    </location>
</feature>
<dbReference type="CDD" id="cd00109">
    <property type="entry name" value="Kunitz-type"/>
    <property type="match status" value="7"/>
</dbReference>
<feature type="region of interest" description="Disordered" evidence="7">
    <location>
        <begin position="1605"/>
        <end position="1663"/>
    </location>
</feature>
<dbReference type="InterPro" id="IPR036880">
    <property type="entry name" value="Kunitz_BPTI_sf"/>
</dbReference>
<feature type="compositionally biased region" description="Basic and acidic residues" evidence="7">
    <location>
        <begin position="1196"/>
        <end position="1361"/>
    </location>
</feature>
<keyword evidence="5 6" id="KW-1015">Disulfide bond</keyword>
<dbReference type="FunFam" id="4.10.410.10:FF:000020">
    <property type="entry name" value="Collagen, type VI, alpha 3"/>
    <property type="match status" value="4"/>
</dbReference>
<comment type="caution">
    <text evidence="11">The sequence shown here is derived from an EMBL/GenBank/DDBJ whole genome shotgun (WGS) entry which is preliminary data.</text>
</comment>
<evidence type="ECO:0000313" key="11">
    <source>
        <dbReference type="EMBL" id="KAL3085166.1"/>
    </source>
</evidence>
<feature type="compositionally biased region" description="Low complexity" evidence="7">
    <location>
        <begin position="2783"/>
        <end position="2792"/>
    </location>
</feature>
<proteinExistence type="predicted"/>
<feature type="region of interest" description="Disordered" evidence="7">
    <location>
        <begin position="2035"/>
        <end position="2119"/>
    </location>
</feature>
<keyword evidence="8" id="KW-0732">Signal</keyword>
<evidence type="ECO:0000256" key="1">
    <source>
        <dbReference type="ARBA" id="ARBA00004613"/>
    </source>
</evidence>
<feature type="domain" description="BPTI/Kunitz inhibitor" evidence="9">
    <location>
        <begin position="3457"/>
        <end position="3507"/>
    </location>
</feature>
<feature type="compositionally biased region" description="Low complexity" evidence="7">
    <location>
        <begin position="1620"/>
        <end position="1639"/>
    </location>
</feature>
<sequence>MTGQPLLTLLSVFALLLVNQPLIESADAPAGVDLCKRQPFRGRCPPGPNGVQMRSQFVLRYYVRNGECISYPYGHCVSDENEPRLFRYKEECEEQCLNKERDATYATVGPKTGGPSAPNSSTTATASASTGTTNGPLSACEQQRQKASAPAGGGGFVKGAFVPDCTPQGAFVPLQCEPSGTECFCVDAEGIELKHSRTKGGEGAPKPNCEKIASAPAPLSNECTGQAEAGPCMAFAERWHFDEKARHCAPFNYSGCGGNGNNYASEEACKQRCETEIKCSGTELPLKDSSGQLVQCSAGANGGCPIGFKCHRIQQTSVCCPDMRTEKTADNGGENGEDKGTDEVPSSPAGLLVSDKKAEPKQQQQEENTCALPKDRGPCDKYEMRFYFNRELGECKYFFYGGCEGNANNFARVDDCEKTCGVGTGGVEAKSVADGAVPRDGDAATLPTAATATEGNSAAIAEAKVPLSQGPNEIGEEDELANVTTAATTESSVTGTTTGAGGIPSSTLLPSNRCQHPKDEGHCAAQFMRWFWDGEAKKCEQFPYGGCGGNGNNFGSREECLSICHREVTPPVEKSVDPGSDVCESDIDEGQCRSTFIRYAFDRQTGECRQFKYGGCGGNGNNFATLADCKKRCTPPETEILSNNICEHRIDPGECSGVFHRFGYDTDSNRCKQFMYGGCGGNGNNFATVADCKVACVRSECPKTEPKDCDLTRCQLVKDGRGCALCSCAPPRHPPLVPGPSSVARAHCPPVDIQLCVEPCIVFLNSKSCQECVCPLLPPPQPSSGEGAQPPAAPALPEGDESVSVPNRPAPRPVDPSVSSPPSPPSPPAPKLIEVIQHGVPSLLGSSLAPPTAATPAAPDESPVPSSDSASASTPELALPSSTASAPVPIVPIDGHQRHQSQHENQHQQQVVAFGNNEICSQILDPGAPTCTRFVQRWFFNVERAQCESFTYTGCAGNRNHFFSQKECQIYCGRFLRTGTTHSDGANPSPPTVAVPQQPPPALSPSPTALPVPEIAPSSPRAVPPSPNDVEGEKQAFDQKQQRTDEEKQQTKRVPLKLAEEKRNKWNQSKQKESNGTDRERQEEHGLDVGKEKKTEETLGRGGESGREVDIGHRVEGGEDSMESINTVREGKEDNEQRVEDGKETERGERVDKSRERQTEVPESEKEVPNVVIPSVTTQSPAESTPLETSTTEETVTPKEEELKEERQKGEERVEETEGKAGKEEEQRKRAKEEEEENRKRILTEEEERKRGEEERRKAKEEEERRKGEEREGRGGGKEEEQGKRAKEEEEENRKRTLKEGEERKREEEERRRVKEEEERRKGEEREGRGGGKEEEQRKIEEDEDKEERGRGAESGERNEVVETEQNQPVQHQQVEGQEEAVALTEQRPDEMERTTNAPAASVSPPQMPPAEHPREKQQKEQEKERTTPRGRQSQEEVEENGAKSGEEKQHRETEGTEEQAVHQGQGEEGQHAMANQQVQEAVQQVHQRLAGQQEQQHQAVQQGHQQHQAVQQGHQQHQAAQQRQQQIRHRQQGVQGQLELGLKNEKQGQHQAVLVQQQVVQEMQNQDVQRRQQRVGQNQQHQTVPVQQVEQGQLPLTNFLQGQQKTQQSIQEHQHKAVQGRQDVQGQQIVQTQEQQPQAIKGRQFAQSTQEQQVQPAHGQQNQAVLGQHVVHPTQGQGQQLVLPTQAQPNQAIQGKQHVEQNQQHQIVRGEEMQTEQEKKIVQTNPGQQQIRQGHQHQTEQSKTIQGQQVEQSTEEDSNEGPQAVQDVQPTEGQQNQAVQGQQQGKQTVQGQQMNQQIQGLQNQAVQGQQQGQQTVQGQQMNQPIQGQQTNRPIQGQQNQAIQGQQTVQQNQAVQGQQTNQQIQGQQNQAVQGQQQGQQAVKGQQMNQPIQGQQNQAVQGQQTNQGHQNQAVQGQQTGQHNQAIQGQQTNQGHQNQSVQGQQTNRPIQGQLEDELQEQQVIQVQQTNQPIQRQQNQAVQGQQAVQEQKPNEPQEQQVIQVQQINQPIQRQQNQAVLGQQVVQLQQTNQPIQGQQNQAVQGQQTNQPIQGQPAIKGQQTNQPTQRHQNQAVQGQQAIQLQQMNQATQGHQNQGVQGQQTNAPQEQQAVQQGQGVQRQHRPLWVFSVGDDGEGREVTPAEPSITSTRRLKIHTIEVSGGQSTAKNAAAQNETKEEQQKGRGPGRVTTIELSKLRKLPEEMEQQQHVQIPVQVGGVQIEKATEGGRKSVGQTESDRHREEQKTTANNESEKNREGQMEEGVEDDGDMIFLETQSNGREEKRKERKGDTEETDRQTKLEETLTELEPDEKEGWKESGEETEPEQVYISAAEERPIEEKEGARNNREREGQTEGKSEGREEKEKERQQNREKVQHQQQQVQEVQGEQPQQIQPLQAKKGVQNGGQMENGQNTQQQQAHQGQAVQGEQPQQIQPVQAQKGIQNRGQMENGQNTQQQQTHQGQAVQGEKPQQIQPVQAQKGVQNRGQMENGQNTQQQQAHQGQAVQGEQPQQIQPVQAQKGVQNGGQMENGQNTQQQQAHQGQAVQGEQPQQIQWMEEKQRQNVNGGKQQRQQKKQAKITVHQHEVPAQKLAMEEGKQQQNVEEQQQQQKMNKNESLSSDQDIIRPSNPIMEQQRQHVEEGQQPQQSEQSQAHNQQKQLVPTATGTEADHSSAHSADQSVVAAVPSVSVPNSPPTVSLEGSGNGAAPPAAPSAASSASPPSASAGAPEGSLSDLFTMHHLQQQRSGGSGDVGSGREEVARKMVPVWGGLIDDSSQLQPISTTLEEEEQQQMQQNGTTEKQQREEGGGEMPTEGGDKETGGTAAGAETNGKAAQVMPEEQQEKMVVVSNNGPASPSPSFAGAILPPHQRLPPLGLTPSASSAVEQFPPTSSALPELVPLVPASSSVVSVPSPSSVHQQKMLAPPPMPLLPQPDILDNARDSSAAEVVCSLPPDAGPCRQFVPKWFFNAQSGLCEQFSFGGCHGNQNNFADQDKCEAKCRRAATSVANSHQMLPERCALEKEEGTGGGYHVQWYFNVRNLRCEQFVWQGDAGNENRFGTSEECEAMCKFAQVPGILRPKNVVVTNARGTSKAPTVPPSTDRQKSEEVGAVHGEQPQNGNERHNTGGEEAQQEQLGHENDLPLAKAASIAQTEDAEGAVGMPGPAQAIAEMPPVAFPGSAAAPSAPPQAPPPLPPAMAASARYALSSAYGAQPLPKFPQKVPDNLPPMLGPSPPAVIDYQTGKRFDQPKEAEASAAVVAASPTVAVQGLPNHVPSSKEQSIGGTDPKSFGDGILESFSKDMLANGQNQAEQSPHSIPMCPNGLSAMRYKDGRPVMCLPGMNQCPAKSVCFFNGLDYSCCPNEDDPYDQHVFGGYDGEELKHGYKSQLQHHHPQNSFLRRRLHHQHRRARRSGQQSATAAFSLDNGATAPAASPLRFDDKAPPARINQAVFRQQSLLNAASAELSPCVQPLRRGNCQDASLRYFYDLALDQCRLFYFSGCDGNENNFATLAECEVRCKIGFTPNSAPAQQQQQQQQKVSIGPCPSGELPLGGKNPVLCGDRSDSIGCPSGFFCADGPPSVCCPGHKSAASVGDVRRKPSIGTPGGAEKQLEVNPSDDEEATPTTDWPPICPDGSDPLKNKSGEIMACGSGIEMDGHAMCTQGFFCSINREKNLRMCCPIMSLGSQLSSSGEIVAPHFGIRSPNPGEVVGQGSAPSERKVPKGTATNKAILAMAVGSAAEDTKKVGQHPLDVPSQPESLARGTAPDSPTEFAHLLLGGSKGGVANAAAEPREGDIGAQDPFEVNRPSKRDSSVRILCRLRPTEGRQCAAGEPSPSSHLQYFFDAKERKCKVFFHHGCGGNANRFGTRQQCESRCGSSNSTNSSGRSRH</sequence>
<feature type="region of interest" description="Disordered" evidence="7">
    <location>
        <begin position="982"/>
        <end position="1544"/>
    </location>
</feature>
<dbReference type="SMART" id="SM00289">
    <property type="entry name" value="WR1"/>
    <property type="match status" value="4"/>
</dbReference>
<keyword evidence="4" id="KW-0722">Serine protease inhibitor</keyword>
<feature type="region of interest" description="Disordered" evidence="7">
    <location>
        <begin position="3578"/>
        <end position="3625"/>
    </location>
</feature>
<accession>A0ABD2J4M4</accession>
<feature type="region of interest" description="Disordered" evidence="7">
    <location>
        <begin position="487"/>
        <end position="511"/>
    </location>
</feature>
<feature type="compositionally biased region" description="Acidic residues" evidence="7">
    <location>
        <begin position="2255"/>
        <end position="2264"/>
    </location>
</feature>
<evidence type="ECO:0000256" key="2">
    <source>
        <dbReference type="ARBA" id="ARBA00022525"/>
    </source>
</evidence>
<dbReference type="Proteomes" id="UP001620645">
    <property type="component" value="Unassembled WGS sequence"/>
</dbReference>
<evidence type="ECO:0000256" key="5">
    <source>
        <dbReference type="ARBA" id="ARBA00023157"/>
    </source>
</evidence>
<feature type="compositionally biased region" description="Low complexity" evidence="7">
    <location>
        <begin position="1477"/>
        <end position="1526"/>
    </location>
</feature>
<feature type="compositionally biased region" description="Basic and acidic residues" evidence="7">
    <location>
        <begin position="895"/>
        <end position="906"/>
    </location>
</feature>
<dbReference type="Gene3D" id="4.10.410.10">
    <property type="entry name" value="Pancreatic trypsin inhibitor Kunitz domain"/>
    <property type="match status" value="10"/>
</dbReference>
<feature type="domain" description="Thyroglobulin type-1" evidence="10">
    <location>
        <begin position="137"/>
        <end position="209"/>
    </location>
</feature>
<feature type="compositionally biased region" description="Basic and acidic residues" evidence="7">
    <location>
        <begin position="2576"/>
        <end position="2591"/>
    </location>
</feature>
<dbReference type="EMBL" id="JBICCN010000232">
    <property type="protein sequence ID" value="KAL3085166.1"/>
    <property type="molecule type" value="Genomic_DNA"/>
</dbReference>
<feature type="region of interest" description="Disordered" evidence="7">
    <location>
        <begin position="3077"/>
        <end position="3127"/>
    </location>
</feature>
<comment type="subcellular location">
    <subcellularLocation>
        <location evidence="1">Secreted</location>
    </subcellularLocation>
</comment>
<feature type="compositionally biased region" description="Basic and acidic residues" evidence="7">
    <location>
        <begin position="1412"/>
        <end position="1428"/>
    </location>
</feature>
<feature type="compositionally biased region" description="Pro residues" evidence="7">
    <location>
        <begin position="988"/>
        <end position="1010"/>
    </location>
</feature>
<feature type="compositionally biased region" description="Basic and acidic residues" evidence="7">
    <location>
        <begin position="2327"/>
        <end position="2370"/>
    </location>
</feature>
<evidence type="ECO:0000259" key="10">
    <source>
        <dbReference type="PROSITE" id="PS51162"/>
    </source>
</evidence>
<dbReference type="Pfam" id="PF14625">
    <property type="entry name" value="Lustrin_cystein"/>
    <property type="match status" value="4"/>
</dbReference>
<dbReference type="SUPFAM" id="SSF57610">
    <property type="entry name" value="Thyroglobulin type-1 domain"/>
    <property type="match status" value="1"/>
</dbReference>
<feature type="compositionally biased region" description="Low complexity" evidence="7">
    <location>
        <begin position="2035"/>
        <end position="2052"/>
    </location>
</feature>
<dbReference type="InterPro" id="IPR000716">
    <property type="entry name" value="Thyroglobulin_1"/>
</dbReference>
<feature type="compositionally biased region" description="Basic and acidic residues" evidence="7">
    <location>
        <begin position="2274"/>
        <end position="2297"/>
    </location>
</feature>
<feature type="region of interest" description="Disordered" evidence="7">
    <location>
        <begin position="2214"/>
        <end position="2839"/>
    </location>
</feature>
<evidence type="ECO:0000259" key="9">
    <source>
        <dbReference type="PROSITE" id="PS50279"/>
    </source>
</evidence>
<feature type="disulfide bond" evidence="6">
    <location>
        <begin position="176"/>
        <end position="183"/>
    </location>
</feature>
<feature type="region of interest" description="Disordered" evidence="7">
    <location>
        <begin position="1879"/>
        <end position="1944"/>
    </location>
</feature>
<feature type="compositionally biased region" description="Low complexity" evidence="7">
    <location>
        <begin position="1183"/>
        <end position="1195"/>
    </location>
</feature>
<feature type="compositionally biased region" description="Basic and acidic residues" evidence="7">
    <location>
        <begin position="1441"/>
        <end position="1455"/>
    </location>
</feature>
<evidence type="ECO:0000256" key="4">
    <source>
        <dbReference type="ARBA" id="ARBA00022900"/>
    </source>
</evidence>
<comment type="caution">
    <text evidence="6">Lacks conserved residue(s) required for the propagation of feature annotation.</text>
</comment>
<dbReference type="PROSITE" id="PS51162">
    <property type="entry name" value="THYROGLOBULIN_1_2"/>
    <property type="match status" value="1"/>
</dbReference>
<feature type="compositionally biased region" description="Low complexity" evidence="7">
    <location>
        <begin position="2480"/>
        <end position="2548"/>
    </location>
</feature>
<name>A0ABD2J4M4_HETSC</name>
<feature type="compositionally biased region" description="Low complexity" evidence="7">
    <location>
        <begin position="849"/>
        <end position="873"/>
    </location>
</feature>
<feature type="compositionally biased region" description="Low complexity" evidence="7">
    <location>
        <begin position="1011"/>
        <end position="1021"/>
    </location>
</feature>
<dbReference type="Pfam" id="PF00014">
    <property type="entry name" value="Kunitz_BPTI"/>
    <property type="match status" value="10"/>
</dbReference>
<dbReference type="InterPro" id="IPR020901">
    <property type="entry name" value="Prtase_inh_Kunz-CS"/>
</dbReference>
<feature type="domain" description="BPTI/Kunitz inhibitor" evidence="9">
    <location>
        <begin position="3009"/>
        <end position="3059"/>
    </location>
</feature>
<feature type="compositionally biased region" description="Polar residues" evidence="7">
    <location>
        <begin position="2463"/>
        <end position="2479"/>
    </location>
</feature>
<feature type="domain" description="BPTI/Kunitz inhibitor" evidence="9">
    <location>
        <begin position="370"/>
        <end position="420"/>
    </location>
</feature>
<feature type="domain" description="BPTI/Kunitz inhibitor" evidence="9">
    <location>
        <begin position="2941"/>
        <end position="2991"/>
    </location>
</feature>
<dbReference type="SUPFAM" id="SSF57362">
    <property type="entry name" value="BPTI-like"/>
    <property type="match status" value="10"/>
</dbReference>
<evidence type="ECO:0000256" key="7">
    <source>
        <dbReference type="SAM" id="MobiDB-lite"/>
    </source>
</evidence>
<dbReference type="InterPro" id="IPR006150">
    <property type="entry name" value="Cys_repeat_1"/>
</dbReference>
<feature type="compositionally biased region" description="Basic and acidic residues" evidence="7">
    <location>
        <begin position="1712"/>
        <end position="1722"/>
    </location>
</feature>
<organism evidence="11 12">
    <name type="scientific">Heterodera schachtii</name>
    <name type="common">Sugarbeet cyst nematode worm</name>
    <name type="synonym">Tylenchus schachtii</name>
    <dbReference type="NCBI Taxonomy" id="97005"/>
    <lineage>
        <taxon>Eukaryota</taxon>
        <taxon>Metazoa</taxon>
        <taxon>Ecdysozoa</taxon>
        <taxon>Nematoda</taxon>
        <taxon>Chromadorea</taxon>
        <taxon>Rhabditida</taxon>
        <taxon>Tylenchina</taxon>
        <taxon>Tylenchomorpha</taxon>
        <taxon>Tylenchoidea</taxon>
        <taxon>Heteroderidae</taxon>
        <taxon>Heteroderinae</taxon>
        <taxon>Heterodera</taxon>
    </lineage>
</organism>
<feature type="compositionally biased region" description="Low complexity" evidence="7">
    <location>
        <begin position="2813"/>
        <end position="2826"/>
    </location>
</feature>
<feature type="compositionally biased region" description="Pro residues" evidence="7">
    <location>
        <begin position="808"/>
        <end position="830"/>
    </location>
</feature>
<feature type="compositionally biased region" description="Low complexity" evidence="7">
    <location>
        <begin position="2667"/>
        <end position="2691"/>
    </location>
</feature>
<feature type="domain" description="BPTI/Kunitz inhibitor" evidence="9">
    <location>
        <begin position="3806"/>
        <end position="3863"/>
    </location>
</feature>
<feature type="compositionally biased region" description="Polar residues" evidence="7">
    <location>
        <begin position="1646"/>
        <end position="1663"/>
    </location>
</feature>
<feature type="region of interest" description="Disordered" evidence="7">
    <location>
        <begin position="105"/>
        <end position="145"/>
    </location>
</feature>
<feature type="compositionally biased region" description="Polar residues" evidence="7">
    <location>
        <begin position="1743"/>
        <end position="1753"/>
    </location>
</feature>
<feature type="region of interest" description="Disordered" evidence="7">
    <location>
        <begin position="781"/>
        <end position="908"/>
    </location>
</feature>
<feature type="domain" description="BPTI/Kunitz inhibitor" evidence="9">
    <location>
        <begin position="514"/>
        <end position="564"/>
    </location>
</feature>
<feature type="compositionally biased region" description="Polar residues" evidence="7">
    <location>
        <begin position="1364"/>
        <end position="1376"/>
    </location>
</feature>
<dbReference type="InterPro" id="IPR002223">
    <property type="entry name" value="Kunitz_BPTI"/>
</dbReference>
<feature type="compositionally biased region" description="Low complexity" evidence="7">
    <location>
        <begin position="487"/>
        <end position="507"/>
    </location>
</feature>
<keyword evidence="3" id="KW-0646">Protease inhibitor</keyword>
<dbReference type="SMART" id="SM00211">
    <property type="entry name" value="TY"/>
    <property type="match status" value="1"/>
</dbReference>
<dbReference type="PRINTS" id="PR00759">
    <property type="entry name" value="BASICPTASE"/>
</dbReference>
<feature type="region of interest" description="Disordered" evidence="7">
    <location>
        <begin position="329"/>
        <end position="369"/>
    </location>
</feature>
<dbReference type="GO" id="GO:0005576">
    <property type="term" value="C:extracellular region"/>
    <property type="evidence" value="ECO:0007669"/>
    <property type="project" value="UniProtKB-SubCell"/>
</dbReference>
<feature type="region of interest" description="Disordered" evidence="7">
    <location>
        <begin position="1712"/>
        <end position="1789"/>
    </location>
</feature>
<feature type="signal peptide" evidence="8">
    <location>
        <begin position="1"/>
        <end position="25"/>
    </location>
</feature>
<dbReference type="PROSITE" id="PS00484">
    <property type="entry name" value="THYROGLOBULIN_1_1"/>
    <property type="match status" value="1"/>
</dbReference>
<dbReference type="CDD" id="cd00191">
    <property type="entry name" value="TY"/>
    <property type="match status" value="1"/>
</dbReference>
<feature type="compositionally biased region" description="Low complexity" evidence="7">
    <location>
        <begin position="1774"/>
        <end position="1789"/>
    </location>
</feature>
<feature type="domain" description="BPTI/Kunitz inhibitor" evidence="9">
    <location>
        <begin position="583"/>
        <end position="633"/>
    </location>
</feature>
<protein>
    <submittedName>
        <fullName evidence="11">Uncharacterized protein</fullName>
    </submittedName>
</protein>
<evidence type="ECO:0000256" key="6">
    <source>
        <dbReference type="PROSITE-ProRule" id="PRU00500"/>
    </source>
</evidence>
<dbReference type="InterPro" id="IPR036857">
    <property type="entry name" value="Thyroglobulin_1_sf"/>
</dbReference>
<feature type="domain" description="BPTI/Kunitz inhibitor" evidence="9">
    <location>
        <begin position="223"/>
        <end position="273"/>
    </location>
</feature>
<gene>
    <name evidence="11" type="ORF">niasHS_010235</name>
</gene>
<feature type="region of interest" description="Disordered" evidence="7">
    <location>
        <begin position="2157"/>
        <end position="2183"/>
    </location>
</feature>
<feature type="compositionally biased region" description="Polar residues" evidence="7">
    <location>
        <begin position="2157"/>
        <end position="2169"/>
    </location>
</feature>
<feature type="compositionally biased region" description="Low complexity" evidence="7">
    <location>
        <begin position="2698"/>
        <end position="2724"/>
    </location>
</feature>
<feature type="compositionally biased region" description="Basic and acidic residues" evidence="7">
    <location>
        <begin position="2231"/>
        <end position="2254"/>
    </location>
</feature>
<feature type="domain" description="BPTI/Kunitz inhibitor" evidence="9">
    <location>
        <begin position="920"/>
        <end position="972"/>
    </location>
</feature>